<reference evidence="2 3" key="2">
    <citation type="journal article" date="2012" name="Stand. Genomic Sci.">
        <title>Complete genome sequence of the moderately thermophilic mineral-sulfide-oxidizing firmicute Sulfobacillus acidophilus type strain (NAL(T)).</title>
        <authorList>
            <person name="Anderson I."/>
            <person name="Chertkov O."/>
            <person name="Chen A."/>
            <person name="Saunders E."/>
            <person name="Lapidus A."/>
            <person name="Nolan M."/>
            <person name="Lucas S."/>
            <person name="Hammon N."/>
            <person name="Deshpande S."/>
            <person name="Cheng J.F."/>
            <person name="Han C."/>
            <person name="Tapia R."/>
            <person name="Goodwin L.A."/>
            <person name="Pitluck S."/>
            <person name="Liolios K."/>
            <person name="Pagani I."/>
            <person name="Ivanova N."/>
            <person name="Mikhailova N."/>
            <person name="Pati A."/>
            <person name="Palaniappan K."/>
            <person name="Land M."/>
            <person name="Pan C."/>
            <person name="Rohde M."/>
            <person name="Pukall R."/>
            <person name="Goker M."/>
            <person name="Detter J.C."/>
            <person name="Woyke T."/>
            <person name="Bristow J."/>
            <person name="Eisen J.A."/>
            <person name="Markowitz V."/>
            <person name="Hugenholtz P."/>
            <person name="Kyrpides N.C."/>
            <person name="Klenk H.P."/>
            <person name="Mavromatis K."/>
        </authorList>
    </citation>
    <scope>NUCLEOTIDE SEQUENCE [LARGE SCALE GENOMIC DNA]</scope>
    <source>
        <strain evidence="3">ATCC 700253 / DSM 10332 / NAL</strain>
    </source>
</reference>
<protein>
    <submittedName>
        <fullName evidence="2">Methyltransferase type 11</fullName>
    </submittedName>
</protein>
<dbReference type="Gene3D" id="3.40.50.150">
    <property type="entry name" value="Vaccinia Virus protein VP39"/>
    <property type="match status" value="1"/>
</dbReference>
<dbReference type="Pfam" id="PF08241">
    <property type="entry name" value="Methyltransf_11"/>
    <property type="match status" value="1"/>
</dbReference>
<gene>
    <name evidence="2" type="ordered locus">Sulac_3355</name>
</gene>
<feature type="domain" description="Methyltransferase type 11" evidence="1">
    <location>
        <begin position="71"/>
        <end position="167"/>
    </location>
</feature>
<reference evidence="3" key="1">
    <citation type="submission" date="2011-12" db="EMBL/GenBank/DDBJ databases">
        <title>The complete genome of chromosome of Sulfobacillus acidophilus DSM 10332.</title>
        <authorList>
            <person name="Lucas S."/>
            <person name="Han J."/>
            <person name="Lapidus A."/>
            <person name="Bruce D."/>
            <person name="Goodwin L."/>
            <person name="Pitluck S."/>
            <person name="Peters L."/>
            <person name="Kyrpides N."/>
            <person name="Mavromatis K."/>
            <person name="Ivanova N."/>
            <person name="Mikhailova N."/>
            <person name="Chertkov O."/>
            <person name="Saunders E."/>
            <person name="Detter J.C."/>
            <person name="Tapia R."/>
            <person name="Han C."/>
            <person name="Land M."/>
            <person name="Hauser L."/>
            <person name="Markowitz V."/>
            <person name="Cheng J.-F."/>
            <person name="Hugenholtz P."/>
            <person name="Woyke T."/>
            <person name="Wu D."/>
            <person name="Pukall R."/>
            <person name="Gehrich-Schroeter G."/>
            <person name="Schneider S."/>
            <person name="Klenk H.-P."/>
            <person name="Eisen J.A."/>
        </authorList>
    </citation>
    <scope>NUCLEOTIDE SEQUENCE [LARGE SCALE GENOMIC DNA]</scope>
    <source>
        <strain evidence="3">ATCC 700253 / DSM 10332 / NAL</strain>
    </source>
</reference>
<proteinExistence type="predicted"/>
<dbReference type="EMBL" id="CP003179">
    <property type="protein sequence ID" value="AEW06801.1"/>
    <property type="molecule type" value="Genomic_DNA"/>
</dbReference>
<evidence type="ECO:0000313" key="3">
    <source>
        <dbReference type="Proteomes" id="UP000005439"/>
    </source>
</evidence>
<accession>G8TTP2</accession>
<dbReference type="AlphaFoldDB" id="G8TTP2"/>
<dbReference type="PATRIC" id="fig|679936.5.peg.3474"/>
<dbReference type="Proteomes" id="UP000005439">
    <property type="component" value="Chromosome"/>
</dbReference>
<evidence type="ECO:0000313" key="2">
    <source>
        <dbReference type="EMBL" id="AEW06801.1"/>
    </source>
</evidence>
<keyword evidence="3" id="KW-1185">Reference proteome</keyword>
<keyword evidence="2" id="KW-0808">Transferase</keyword>
<sequence length="268" mass="29925">MIRAPEVYPLDSSARLECLEDCTYVLLEPGKDPLGFGERVQGYHAMMEERNRAVGKALAQGLTLRGGQIWVDVGTGTGAMVEAIRETAQEPLWVFGVDQARRMIQHAWERQDPSFAAWYIERDVLRLPWPTAMLDGVTALLVLHLVEDIDPLLHQIFRALKPGGTFAYAVSADGNPFVRMIMRQLNGPGDFFQRGQKRIHDALLRTGFQIGATAVYRDEIRLDSPEAMRALIQSIGGPASRGLREDVSPPPVVERVFDLIWAFKPGAF</sequence>
<dbReference type="STRING" id="679936.Sulac_3355"/>
<dbReference type="InterPro" id="IPR013216">
    <property type="entry name" value="Methyltransf_11"/>
</dbReference>
<name>G8TTP2_SULAD</name>
<dbReference type="PANTHER" id="PTHR43591">
    <property type="entry name" value="METHYLTRANSFERASE"/>
    <property type="match status" value="1"/>
</dbReference>
<organism evidence="2 3">
    <name type="scientific">Sulfobacillus acidophilus (strain ATCC 700253 / DSM 10332 / NAL)</name>
    <dbReference type="NCBI Taxonomy" id="679936"/>
    <lineage>
        <taxon>Bacteria</taxon>
        <taxon>Bacillati</taxon>
        <taxon>Bacillota</taxon>
        <taxon>Clostridia</taxon>
        <taxon>Eubacteriales</taxon>
        <taxon>Clostridiales Family XVII. Incertae Sedis</taxon>
        <taxon>Sulfobacillus</taxon>
    </lineage>
</organism>
<dbReference type="CDD" id="cd02440">
    <property type="entry name" value="AdoMet_MTases"/>
    <property type="match status" value="1"/>
</dbReference>
<dbReference type="GO" id="GO:0008757">
    <property type="term" value="F:S-adenosylmethionine-dependent methyltransferase activity"/>
    <property type="evidence" value="ECO:0007669"/>
    <property type="project" value="InterPro"/>
</dbReference>
<dbReference type="GO" id="GO:0032259">
    <property type="term" value="P:methylation"/>
    <property type="evidence" value="ECO:0007669"/>
    <property type="project" value="UniProtKB-KW"/>
</dbReference>
<dbReference type="InterPro" id="IPR029063">
    <property type="entry name" value="SAM-dependent_MTases_sf"/>
</dbReference>
<dbReference type="KEGG" id="sap:Sulac_3355"/>
<evidence type="ECO:0000259" key="1">
    <source>
        <dbReference type="Pfam" id="PF08241"/>
    </source>
</evidence>
<keyword evidence="2" id="KW-0489">Methyltransferase</keyword>
<dbReference type="HOGENOM" id="CLU_1030253_0_0_9"/>
<dbReference type="SUPFAM" id="SSF53335">
    <property type="entry name" value="S-adenosyl-L-methionine-dependent methyltransferases"/>
    <property type="match status" value="1"/>
</dbReference>